<sequence length="74" mass="8369">MKPITSILVLLLVLSTSIENEGPLKVVEAQRCKEILYNKCEDNDKCFNVCRKKHGNLASGVCDYKEDCICQYPC</sequence>
<keyword evidence="1" id="KW-0732">Signal</keyword>
<keyword evidence="3" id="KW-1185">Reference proteome</keyword>
<dbReference type="EMBL" id="KQ484443">
    <property type="protein sequence ID" value="KYP35121.1"/>
    <property type="molecule type" value="Genomic_DNA"/>
</dbReference>
<evidence type="ECO:0000313" key="3">
    <source>
        <dbReference type="Proteomes" id="UP000075243"/>
    </source>
</evidence>
<reference evidence="2" key="1">
    <citation type="journal article" date="2012" name="Nat. Biotechnol.">
        <title>Draft genome sequence of pigeonpea (Cajanus cajan), an orphan legume crop of resource-poor farmers.</title>
        <authorList>
            <person name="Varshney R.K."/>
            <person name="Chen W."/>
            <person name="Li Y."/>
            <person name="Bharti A.K."/>
            <person name="Saxena R.K."/>
            <person name="Schlueter J.A."/>
            <person name="Donoghue M.T."/>
            <person name="Azam S."/>
            <person name="Fan G."/>
            <person name="Whaley A.M."/>
            <person name="Farmer A.D."/>
            <person name="Sheridan J."/>
            <person name="Iwata A."/>
            <person name="Tuteja R."/>
            <person name="Penmetsa R.V."/>
            <person name="Wu W."/>
            <person name="Upadhyaya H.D."/>
            <person name="Yang S.P."/>
            <person name="Shah T."/>
            <person name="Saxena K.B."/>
            <person name="Michael T."/>
            <person name="McCombie W.R."/>
            <person name="Yang B."/>
            <person name="Zhang G."/>
            <person name="Yang H."/>
            <person name="Wang J."/>
            <person name="Spillane C."/>
            <person name="Cook D.R."/>
            <person name="May G.D."/>
            <person name="Xu X."/>
            <person name="Jackson S.A."/>
        </authorList>
    </citation>
    <scope>NUCLEOTIDE SEQUENCE [LARGE SCALE GENOMIC DNA]</scope>
</reference>
<protein>
    <recommendedName>
        <fullName evidence="4">Defensin-like protein</fullName>
    </recommendedName>
</protein>
<feature type="chain" id="PRO_5007587583" description="Defensin-like protein" evidence="1">
    <location>
        <begin position="21"/>
        <end position="74"/>
    </location>
</feature>
<dbReference type="OMA" id="IEDCICH"/>
<dbReference type="Gramene" id="C.cajan_46701.t">
    <property type="protein sequence ID" value="C.cajan_46701.t"/>
    <property type="gene ID" value="C.cajan_46701"/>
</dbReference>
<dbReference type="AlphaFoldDB" id="A0A151QXR2"/>
<proteinExistence type="predicted"/>
<feature type="signal peptide" evidence="1">
    <location>
        <begin position="1"/>
        <end position="20"/>
    </location>
</feature>
<organism evidence="2 3">
    <name type="scientific">Cajanus cajan</name>
    <name type="common">Pigeon pea</name>
    <name type="synonym">Cajanus indicus</name>
    <dbReference type="NCBI Taxonomy" id="3821"/>
    <lineage>
        <taxon>Eukaryota</taxon>
        <taxon>Viridiplantae</taxon>
        <taxon>Streptophyta</taxon>
        <taxon>Embryophyta</taxon>
        <taxon>Tracheophyta</taxon>
        <taxon>Spermatophyta</taxon>
        <taxon>Magnoliopsida</taxon>
        <taxon>eudicotyledons</taxon>
        <taxon>Gunneridae</taxon>
        <taxon>Pentapetalae</taxon>
        <taxon>rosids</taxon>
        <taxon>fabids</taxon>
        <taxon>Fabales</taxon>
        <taxon>Fabaceae</taxon>
        <taxon>Papilionoideae</taxon>
        <taxon>50 kb inversion clade</taxon>
        <taxon>NPAAA clade</taxon>
        <taxon>indigoferoid/millettioid clade</taxon>
        <taxon>Phaseoleae</taxon>
        <taxon>Cajanus</taxon>
    </lineage>
</organism>
<name>A0A151QXR2_CAJCA</name>
<evidence type="ECO:0000256" key="1">
    <source>
        <dbReference type="SAM" id="SignalP"/>
    </source>
</evidence>
<dbReference type="Proteomes" id="UP000075243">
    <property type="component" value="Unassembled WGS sequence"/>
</dbReference>
<evidence type="ECO:0008006" key="4">
    <source>
        <dbReference type="Google" id="ProtNLM"/>
    </source>
</evidence>
<accession>A0A151QXR2</accession>
<gene>
    <name evidence="2" type="ORF">KK1_043857</name>
</gene>
<evidence type="ECO:0000313" key="2">
    <source>
        <dbReference type="EMBL" id="KYP35121.1"/>
    </source>
</evidence>